<comment type="subcellular location">
    <subcellularLocation>
        <location evidence="1">Membrane</location>
        <topology evidence="1">Multi-pass membrane protein</topology>
    </subcellularLocation>
</comment>
<evidence type="ECO:0000256" key="1">
    <source>
        <dbReference type="ARBA" id="ARBA00004141"/>
    </source>
</evidence>
<feature type="transmembrane region" description="Helical" evidence="6">
    <location>
        <begin position="370"/>
        <end position="388"/>
    </location>
</feature>
<feature type="transmembrane region" description="Helical" evidence="6">
    <location>
        <begin position="12"/>
        <end position="29"/>
    </location>
</feature>
<evidence type="ECO:0000256" key="3">
    <source>
        <dbReference type="ARBA" id="ARBA00022692"/>
    </source>
</evidence>
<dbReference type="AlphaFoldDB" id="A0A0V1H4V7"/>
<dbReference type="PANTHER" id="PTHR21355:SF0">
    <property type="entry name" value="G-PROTEIN COUPLED RECEPTOR-ASSOCIATED PROTEIN LMBRD2"/>
    <property type="match status" value="1"/>
</dbReference>
<gene>
    <name evidence="7" type="primary">lmbrd2</name>
    <name evidence="7" type="ORF">T11_11437</name>
</gene>
<dbReference type="InterPro" id="IPR051584">
    <property type="entry name" value="GPCR-associated_LMBR1"/>
</dbReference>
<keyword evidence="8" id="KW-1185">Reference proteome</keyword>
<reference evidence="7 8" key="1">
    <citation type="submission" date="2015-01" db="EMBL/GenBank/DDBJ databases">
        <title>Evolution of Trichinella species and genotypes.</title>
        <authorList>
            <person name="Korhonen P.K."/>
            <person name="Edoardo P."/>
            <person name="Giuseppe L.R."/>
            <person name="Gasser R.B."/>
        </authorList>
    </citation>
    <scope>NUCLEOTIDE SEQUENCE [LARGE SCALE GENOMIC DNA]</scope>
    <source>
        <strain evidence="7">ISS1029</strain>
    </source>
</reference>
<comment type="similarity">
    <text evidence="2">Belongs to the LIMR family.</text>
</comment>
<feature type="transmembrane region" description="Helical" evidence="6">
    <location>
        <begin position="416"/>
        <end position="439"/>
    </location>
</feature>
<proteinExistence type="inferred from homology"/>
<sequence>LLSFIHSQMNVALLAVQLLFVFIIVVLILHQYGDWQRQHFLVSFSTVVAWFLAFVIVFMLPLDVVLTFHRLCENREIIVNNDTNRSFVPADDDCQSSDIDLPENVLPILWRFVYWTIILPIMQSYSNAGEFTALGKLKRALINNALYYGTYLIIFAFLLLYAVSKGHYLNAGNLKTICIAASNTWGLFWLVLLLGYGLVEVPRNTWLNSKPGFTLMKLYFKLGKLMVERNDAEETVKELCQQAYLLSLQNENCSVRYPMLKVILEKFPTSMVRAIKKKAPQTIAQSDKQSSSEKMLILFHKQVIKSLQDYNRTNAQYDAAMANAIYLEDVEKNQQSPDTQALIVQNQNPLIGVICHPTIRWYFDCHLKRYLLIVLSVFCCIMSVFIVWSEMTFSNVNPPLSLAALFVHMAAGDKNYMFIEMFSITTISYMCICAYYTVFRLKVYRYYHLDSHHHTDENSLLFSAILLCRLTPPLCLNFLGIIHMDMHVTKDLNLQTETAYTKLMGHLDVIEPISSWFNIYFPMAIILLCIFTFFRLGSRLLHFIGFEQFIVDDDITADLVVNGKAMVLAAANRMYNINSSGIYSNDRQCIIELEELPENTIDDERSRFDFNMANYGTPQPAPTRIFEDL</sequence>
<evidence type="ECO:0000313" key="7">
    <source>
        <dbReference type="EMBL" id="KRZ05581.1"/>
    </source>
</evidence>
<protein>
    <submittedName>
        <fullName evidence="7">LMBR1 domain-containing protein 2</fullName>
    </submittedName>
</protein>
<evidence type="ECO:0000256" key="2">
    <source>
        <dbReference type="ARBA" id="ARBA00010487"/>
    </source>
</evidence>
<evidence type="ECO:0000256" key="5">
    <source>
        <dbReference type="ARBA" id="ARBA00023136"/>
    </source>
</evidence>
<comment type="caution">
    <text evidence="7">The sequence shown here is derived from an EMBL/GenBank/DDBJ whole genome shotgun (WGS) entry which is preliminary data.</text>
</comment>
<evidence type="ECO:0000256" key="6">
    <source>
        <dbReference type="SAM" id="Phobius"/>
    </source>
</evidence>
<keyword evidence="4 6" id="KW-1133">Transmembrane helix</keyword>
<dbReference type="PANTHER" id="PTHR21355">
    <property type="entry name" value="G-PROTEIN COUPLED RECEPTOR-ASSOCIATED PROTEIN LMBRD2"/>
    <property type="match status" value="1"/>
</dbReference>
<name>A0A0V1H4V7_9BILA</name>
<feature type="transmembrane region" description="Helical" evidence="6">
    <location>
        <begin position="174"/>
        <end position="199"/>
    </location>
</feature>
<keyword evidence="3 6" id="KW-0812">Transmembrane</keyword>
<feature type="transmembrane region" description="Helical" evidence="6">
    <location>
        <begin position="513"/>
        <end position="534"/>
    </location>
</feature>
<dbReference type="Proteomes" id="UP000055024">
    <property type="component" value="Unassembled WGS sequence"/>
</dbReference>
<dbReference type="EMBL" id="JYDP01000136">
    <property type="protein sequence ID" value="KRZ05581.1"/>
    <property type="molecule type" value="Genomic_DNA"/>
</dbReference>
<dbReference type="InterPro" id="IPR006876">
    <property type="entry name" value="LMBR1-like_membr_prot"/>
</dbReference>
<evidence type="ECO:0000313" key="8">
    <source>
        <dbReference type="Proteomes" id="UP000055024"/>
    </source>
</evidence>
<feature type="transmembrane region" description="Helical" evidence="6">
    <location>
        <begin position="145"/>
        <end position="162"/>
    </location>
</feature>
<dbReference type="OrthoDB" id="203099at2759"/>
<feature type="transmembrane region" description="Helical" evidence="6">
    <location>
        <begin position="41"/>
        <end position="60"/>
    </location>
</feature>
<dbReference type="GO" id="GO:0016020">
    <property type="term" value="C:membrane"/>
    <property type="evidence" value="ECO:0007669"/>
    <property type="project" value="UniProtKB-SubCell"/>
</dbReference>
<feature type="transmembrane region" description="Helical" evidence="6">
    <location>
        <begin position="460"/>
        <end position="482"/>
    </location>
</feature>
<keyword evidence="5 6" id="KW-0472">Membrane</keyword>
<organism evidence="7 8">
    <name type="scientific">Trichinella zimbabwensis</name>
    <dbReference type="NCBI Taxonomy" id="268475"/>
    <lineage>
        <taxon>Eukaryota</taxon>
        <taxon>Metazoa</taxon>
        <taxon>Ecdysozoa</taxon>
        <taxon>Nematoda</taxon>
        <taxon>Enoplea</taxon>
        <taxon>Dorylaimia</taxon>
        <taxon>Trichinellida</taxon>
        <taxon>Trichinellidae</taxon>
        <taxon>Trichinella</taxon>
    </lineage>
</organism>
<feature type="transmembrane region" description="Helical" evidence="6">
    <location>
        <begin position="108"/>
        <end position="125"/>
    </location>
</feature>
<dbReference type="Pfam" id="PF04791">
    <property type="entry name" value="LMBR1"/>
    <property type="match status" value="1"/>
</dbReference>
<accession>A0A0V1H4V7</accession>
<feature type="non-terminal residue" evidence="7">
    <location>
        <position position="1"/>
    </location>
</feature>
<evidence type="ECO:0000256" key="4">
    <source>
        <dbReference type="ARBA" id="ARBA00022989"/>
    </source>
</evidence>